<accession>A0A183F2C5</accession>
<name>A0A183F2C5_HELPZ</name>
<dbReference type="WBParaSite" id="HPBE_0000026701-mRNA-1">
    <property type="protein sequence ID" value="HPBE_0000026701-mRNA-1"/>
    <property type="gene ID" value="HPBE_0000026701"/>
</dbReference>
<dbReference type="EMBL" id="UZAH01000170">
    <property type="protein sequence ID" value="VDO18650.1"/>
    <property type="molecule type" value="Genomic_DNA"/>
</dbReference>
<protein>
    <submittedName>
        <fullName evidence="3">SH2 domain-containing protein</fullName>
    </submittedName>
</protein>
<dbReference type="OrthoDB" id="10464193at2759"/>
<sequence>MFLGAKTKQEVMKMLEPQGFVLFYPIPEDEDSFDVQVSLQIAYKKSDGKTFFYTVTHKTIGWTVNFDEDVDQPSFDNLIELIEHYSRYRWGGYFGTFSTVSAQLPSALLAVCLQRTTKGVSVVTSELWPRFRPNVESKRRCTVTRVQWPTRCQTSG</sequence>
<accession>A0A3P7TA31</accession>
<keyword evidence="2" id="KW-1185">Reference proteome</keyword>
<evidence type="ECO:0000313" key="3">
    <source>
        <dbReference type="WBParaSite" id="HPBE_0000026701-mRNA-1"/>
    </source>
</evidence>
<evidence type="ECO:0000313" key="2">
    <source>
        <dbReference type="Proteomes" id="UP000050761"/>
    </source>
</evidence>
<gene>
    <name evidence="1" type="ORF">HPBE_LOCUS268</name>
</gene>
<reference evidence="3" key="2">
    <citation type="submission" date="2019-09" db="UniProtKB">
        <authorList>
            <consortium name="WormBaseParasite"/>
        </authorList>
    </citation>
    <scope>IDENTIFICATION</scope>
</reference>
<organism evidence="2 3">
    <name type="scientific">Heligmosomoides polygyrus</name>
    <name type="common">Parasitic roundworm</name>
    <dbReference type="NCBI Taxonomy" id="6339"/>
    <lineage>
        <taxon>Eukaryota</taxon>
        <taxon>Metazoa</taxon>
        <taxon>Ecdysozoa</taxon>
        <taxon>Nematoda</taxon>
        <taxon>Chromadorea</taxon>
        <taxon>Rhabditida</taxon>
        <taxon>Rhabditina</taxon>
        <taxon>Rhabditomorpha</taxon>
        <taxon>Strongyloidea</taxon>
        <taxon>Heligmosomidae</taxon>
        <taxon>Heligmosomoides</taxon>
    </lineage>
</organism>
<dbReference type="Proteomes" id="UP000050761">
    <property type="component" value="Unassembled WGS sequence"/>
</dbReference>
<dbReference type="AlphaFoldDB" id="A0A183F2C5"/>
<proteinExistence type="predicted"/>
<reference evidence="1 2" key="1">
    <citation type="submission" date="2018-11" db="EMBL/GenBank/DDBJ databases">
        <authorList>
            <consortium name="Pathogen Informatics"/>
        </authorList>
    </citation>
    <scope>NUCLEOTIDE SEQUENCE [LARGE SCALE GENOMIC DNA]</scope>
</reference>
<evidence type="ECO:0000313" key="1">
    <source>
        <dbReference type="EMBL" id="VDO18650.1"/>
    </source>
</evidence>